<dbReference type="Pfam" id="PF00240">
    <property type="entry name" value="ubiquitin"/>
    <property type="match status" value="1"/>
</dbReference>
<dbReference type="InterPro" id="IPR000626">
    <property type="entry name" value="Ubiquitin-like_dom"/>
</dbReference>
<dbReference type="SUPFAM" id="SSF54236">
    <property type="entry name" value="Ubiquitin-like"/>
    <property type="match status" value="1"/>
</dbReference>
<dbReference type="AlphaFoldDB" id="A0A9N8VCJ2"/>
<dbReference type="EMBL" id="CAJVPK010000072">
    <property type="protein sequence ID" value="CAG8442887.1"/>
    <property type="molecule type" value="Genomic_DNA"/>
</dbReference>
<dbReference type="InterPro" id="IPR050158">
    <property type="entry name" value="Ubiquitin_ubiquitin-like"/>
</dbReference>
<proteinExistence type="predicted"/>
<dbReference type="OrthoDB" id="428577at2759"/>
<name>A0A9N8VCJ2_9GLOM</name>
<evidence type="ECO:0000259" key="1">
    <source>
        <dbReference type="PROSITE" id="PS50053"/>
    </source>
</evidence>
<comment type="caution">
    <text evidence="2">The sequence shown here is derived from an EMBL/GenBank/DDBJ whole genome shotgun (WGS) entry which is preliminary data.</text>
</comment>
<gene>
    <name evidence="2" type="ORF">DEBURN_LOCUS1581</name>
</gene>
<reference evidence="2" key="1">
    <citation type="submission" date="2021-06" db="EMBL/GenBank/DDBJ databases">
        <authorList>
            <person name="Kallberg Y."/>
            <person name="Tangrot J."/>
            <person name="Rosling A."/>
        </authorList>
    </citation>
    <scope>NUCLEOTIDE SEQUENCE</scope>
    <source>
        <strain evidence="2">AZ414A</strain>
    </source>
</reference>
<dbReference type="Proteomes" id="UP000789706">
    <property type="component" value="Unassembled WGS sequence"/>
</dbReference>
<accession>A0A9N8VCJ2</accession>
<evidence type="ECO:0000313" key="2">
    <source>
        <dbReference type="EMBL" id="CAG8442887.1"/>
    </source>
</evidence>
<dbReference type="PANTHER" id="PTHR10666">
    <property type="entry name" value="UBIQUITIN"/>
    <property type="match status" value="1"/>
</dbReference>
<protein>
    <submittedName>
        <fullName evidence="2">12008_t:CDS:1</fullName>
    </submittedName>
</protein>
<feature type="domain" description="Ubiquitin-like" evidence="1">
    <location>
        <begin position="43"/>
        <end position="68"/>
    </location>
</feature>
<evidence type="ECO:0000313" key="3">
    <source>
        <dbReference type="Proteomes" id="UP000789706"/>
    </source>
</evidence>
<organism evidence="2 3">
    <name type="scientific">Diversispora eburnea</name>
    <dbReference type="NCBI Taxonomy" id="1213867"/>
    <lineage>
        <taxon>Eukaryota</taxon>
        <taxon>Fungi</taxon>
        <taxon>Fungi incertae sedis</taxon>
        <taxon>Mucoromycota</taxon>
        <taxon>Glomeromycotina</taxon>
        <taxon>Glomeromycetes</taxon>
        <taxon>Diversisporales</taxon>
        <taxon>Diversisporaceae</taxon>
        <taxon>Diversispora</taxon>
    </lineage>
</organism>
<sequence>MKINVEINHKATGTIKFMKIGVKPRDVIGDIRNKIPDINTHSRLYYLGQELENNRNLSDYNIQDDSTITCDGISISNVGSGSDYDAQGDSTKTISNTLEKYEIQNKSTLRLELKVRRGG</sequence>
<keyword evidence="3" id="KW-1185">Reference proteome</keyword>
<dbReference type="InterPro" id="IPR029071">
    <property type="entry name" value="Ubiquitin-like_domsf"/>
</dbReference>
<dbReference type="Gene3D" id="3.10.20.90">
    <property type="entry name" value="Phosphatidylinositol 3-kinase Catalytic Subunit, Chain A, domain 1"/>
    <property type="match status" value="1"/>
</dbReference>
<dbReference type="PROSITE" id="PS50053">
    <property type="entry name" value="UBIQUITIN_2"/>
    <property type="match status" value="1"/>
</dbReference>